<comment type="caution">
    <text evidence="2">The sequence shown here is derived from an EMBL/GenBank/DDBJ whole genome shotgun (WGS) entry which is preliminary data.</text>
</comment>
<dbReference type="EMBL" id="BAAAQY010000005">
    <property type="protein sequence ID" value="GAA2235008.1"/>
    <property type="molecule type" value="Genomic_DNA"/>
</dbReference>
<dbReference type="PRINTS" id="PR00368">
    <property type="entry name" value="FADPNR"/>
</dbReference>
<keyword evidence="3" id="KW-1185">Reference proteome</keyword>
<proteinExistence type="predicted"/>
<gene>
    <name evidence="2" type="primary">hpyO</name>
    <name evidence="2" type="ORF">GCM10009851_20060</name>
</gene>
<organism evidence="2 3">
    <name type="scientific">Herbiconiux moechotypicola</name>
    <dbReference type="NCBI Taxonomy" id="637393"/>
    <lineage>
        <taxon>Bacteria</taxon>
        <taxon>Bacillati</taxon>
        <taxon>Actinomycetota</taxon>
        <taxon>Actinomycetes</taxon>
        <taxon>Micrococcales</taxon>
        <taxon>Microbacteriaceae</taxon>
        <taxon>Herbiconiux</taxon>
    </lineage>
</organism>
<dbReference type="Gene3D" id="3.50.50.60">
    <property type="entry name" value="FAD/NAD(P)-binding domain"/>
    <property type="match status" value="1"/>
</dbReference>
<dbReference type="InterPro" id="IPR050982">
    <property type="entry name" value="Auxin_biosynth/cation_transpt"/>
</dbReference>
<sequence>MHDPARDTARDPAHDSEAALTALEDAVRRELDITAYPRPEWLTAQEFAGRPVRDVLIVGGGQGGLTAAFALRRRAITNVEIVDTAPAGKEGPWVTYARMHTLRTPKGLTGPDQGLPSLTPESWYRARFGDTAWNDLVHIDRHHWQEYLGWYRRVTDARVRNETTVTSITPAALEPGAPLAVQLDTPDGPETVFARRVVLATGLAGNGAWTAPAFIREALPEGRYNHTGEELDFSAFAGKRLGVLGGGASAFDYAASALEAGAASVDLFYRRAEIPRVNPFRWMEFYAFGAHFPDLPDADKWRYTVRFNQTNQPPPQPTWYRCMRHETFTPHTGSPWTSIGLGADDRIRVTTPEASFEFDHVIAATGPTVDLAARPELAELAPRVALWRHRFTPPAEWQDASLLDYPYLGSGFEFVAREPGRASWVTRVSDFTYGARLSMGLNGNMNSGLGAGGRRLADALSRSLFLEDREAFFDSYRAFDVRELVDLGRPADAALPEVD</sequence>
<keyword evidence="1" id="KW-0560">Oxidoreductase</keyword>
<dbReference type="Pfam" id="PF13738">
    <property type="entry name" value="Pyr_redox_3"/>
    <property type="match status" value="1"/>
</dbReference>
<evidence type="ECO:0000313" key="2">
    <source>
        <dbReference type="EMBL" id="GAA2235008.1"/>
    </source>
</evidence>
<accession>A0ABN3DKV4</accession>
<dbReference type="SUPFAM" id="SSF51905">
    <property type="entry name" value="FAD/NAD(P)-binding domain"/>
    <property type="match status" value="1"/>
</dbReference>
<name>A0ABN3DKV4_9MICO</name>
<evidence type="ECO:0000313" key="3">
    <source>
        <dbReference type="Proteomes" id="UP001500929"/>
    </source>
</evidence>
<reference evidence="2 3" key="1">
    <citation type="journal article" date="2019" name="Int. J. Syst. Evol. Microbiol.">
        <title>The Global Catalogue of Microorganisms (GCM) 10K type strain sequencing project: providing services to taxonomists for standard genome sequencing and annotation.</title>
        <authorList>
            <consortium name="The Broad Institute Genomics Platform"/>
            <consortium name="The Broad Institute Genome Sequencing Center for Infectious Disease"/>
            <person name="Wu L."/>
            <person name="Ma J."/>
        </authorList>
    </citation>
    <scope>NUCLEOTIDE SEQUENCE [LARGE SCALE GENOMIC DNA]</scope>
    <source>
        <strain evidence="2 3">JCM 16117</strain>
    </source>
</reference>
<protein>
    <submittedName>
        <fullName evidence="2">FAD-dependent urate hydroxylase HpyO</fullName>
    </submittedName>
</protein>
<dbReference type="InterPro" id="IPR036188">
    <property type="entry name" value="FAD/NAD-bd_sf"/>
</dbReference>
<dbReference type="PANTHER" id="PTHR43539:SF91">
    <property type="entry name" value="FAD-DEPENDENT URATE HYDROXYLASE"/>
    <property type="match status" value="1"/>
</dbReference>
<evidence type="ECO:0000256" key="1">
    <source>
        <dbReference type="ARBA" id="ARBA00023002"/>
    </source>
</evidence>
<dbReference type="PANTHER" id="PTHR43539">
    <property type="entry name" value="FLAVIN-BINDING MONOOXYGENASE-LIKE PROTEIN (AFU_ORTHOLOGUE AFUA_4G09220)"/>
    <property type="match status" value="1"/>
</dbReference>
<dbReference type="PRINTS" id="PR00411">
    <property type="entry name" value="PNDRDTASEI"/>
</dbReference>
<dbReference type="Proteomes" id="UP001500929">
    <property type="component" value="Unassembled WGS sequence"/>
</dbReference>